<dbReference type="PANTHER" id="PTHR30055:SF234">
    <property type="entry name" value="HTH-TYPE TRANSCRIPTIONAL REGULATOR BETI"/>
    <property type="match status" value="1"/>
</dbReference>
<sequence length="209" mass="23466">MADVTQARPRWNGEFESSSEQQALKRRLILREAGAAFNERGFRNVSLDEVAVKLGISKTVCYYYFRDKNHLLLSCVEIGFELAEHALDVAEALDGRGLDRVVAFTRTYVEGITSDFGSCAVLTDMNSLHADDLKAVRTRQRQFGRRLIKLVEAGQADGSIDVANARAAVSWIVSAPLMIPRLTELWQSQGTAWLADHYAEFTRRSLARR</sequence>
<accession>A0A916UTV0</accession>
<dbReference type="Pfam" id="PF00440">
    <property type="entry name" value="TetR_N"/>
    <property type="match status" value="1"/>
</dbReference>
<evidence type="ECO:0000256" key="3">
    <source>
        <dbReference type="ARBA" id="ARBA00023163"/>
    </source>
</evidence>
<feature type="DNA-binding region" description="H-T-H motif" evidence="4">
    <location>
        <begin position="46"/>
        <end position="65"/>
    </location>
</feature>
<evidence type="ECO:0000256" key="1">
    <source>
        <dbReference type="ARBA" id="ARBA00023015"/>
    </source>
</evidence>
<gene>
    <name evidence="6" type="ORF">GCM10010994_50620</name>
</gene>
<dbReference type="AlphaFoldDB" id="A0A916UTV0"/>
<keyword evidence="7" id="KW-1185">Reference proteome</keyword>
<dbReference type="InterPro" id="IPR001647">
    <property type="entry name" value="HTH_TetR"/>
</dbReference>
<dbReference type="InterPro" id="IPR036271">
    <property type="entry name" value="Tet_transcr_reg_TetR-rel_C_sf"/>
</dbReference>
<evidence type="ECO:0000259" key="5">
    <source>
        <dbReference type="PROSITE" id="PS50977"/>
    </source>
</evidence>
<dbReference type="SUPFAM" id="SSF48498">
    <property type="entry name" value="Tetracyclin repressor-like, C-terminal domain"/>
    <property type="match status" value="1"/>
</dbReference>
<dbReference type="InterPro" id="IPR009057">
    <property type="entry name" value="Homeodomain-like_sf"/>
</dbReference>
<dbReference type="SUPFAM" id="SSF46689">
    <property type="entry name" value="Homeodomain-like"/>
    <property type="match status" value="1"/>
</dbReference>
<evidence type="ECO:0000256" key="4">
    <source>
        <dbReference type="PROSITE-ProRule" id="PRU00335"/>
    </source>
</evidence>
<dbReference type="EMBL" id="BMGG01000010">
    <property type="protein sequence ID" value="GGC86574.1"/>
    <property type="molecule type" value="Genomic_DNA"/>
</dbReference>
<keyword evidence="3" id="KW-0804">Transcription</keyword>
<evidence type="ECO:0000256" key="2">
    <source>
        <dbReference type="ARBA" id="ARBA00023125"/>
    </source>
</evidence>
<protein>
    <recommendedName>
        <fullName evidence="5">HTH tetR-type domain-containing protein</fullName>
    </recommendedName>
</protein>
<dbReference type="Gene3D" id="1.10.357.10">
    <property type="entry name" value="Tetracycline Repressor, domain 2"/>
    <property type="match status" value="1"/>
</dbReference>
<evidence type="ECO:0000313" key="7">
    <source>
        <dbReference type="Proteomes" id="UP000637002"/>
    </source>
</evidence>
<name>A0A916UTV0_9HYPH</name>
<dbReference type="PROSITE" id="PS50977">
    <property type="entry name" value="HTH_TETR_2"/>
    <property type="match status" value="1"/>
</dbReference>
<dbReference type="GO" id="GO:0000976">
    <property type="term" value="F:transcription cis-regulatory region binding"/>
    <property type="evidence" value="ECO:0007669"/>
    <property type="project" value="TreeGrafter"/>
</dbReference>
<dbReference type="RefSeq" id="WP_188611968.1">
    <property type="nucleotide sequence ID" value="NZ_BMGG01000010.1"/>
</dbReference>
<dbReference type="InterPro" id="IPR041490">
    <property type="entry name" value="KstR2_TetR_C"/>
</dbReference>
<comment type="caution">
    <text evidence="6">The sequence shown here is derived from an EMBL/GenBank/DDBJ whole genome shotgun (WGS) entry which is preliminary data.</text>
</comment>
<reference evidence="6" key="2">
    <citation type="submission" date="2020-09" db="EMBL/GenBank/DDBJ databases">
        <authorList>
            <person name="Sun Q."/>
            <person name="Zhou Y."/>
        </authorList>
    </citation>
    <scope>NUCLEOTIDE SEQUENCE</scope>
    <source>
        <strain evidence="6">CGMCC 1.12919</strain>
    </source>
</reference>
<evidence type="ECO:0000313" key="6">
    <source>
        <dbReference type="EMBL" id="GGC86574.1"/>
    </source>
</evidence>
<keyword evidence="2 4" id="KW-0238">DNA-binding</keyword>
<keyword evidence="1" id="KW-0805">Transcription regulation</keyword>
<organism evidence="6 7">
    <name type="scientific">Chelatococcus reniformis</name>
    <dbReference type="NCBI Taxonomy" id="1494448"/>
    <lineage>
        <taxon>Bacteria</taxon>
        <taxon>Pseudomonadati</taxon>
        <taxon>Pseudomonadota</taxon>
        <taxon>Alphaproteobacteria</taxon>
        <taxon>Hyphomicrobiales</taxon>
        <taxon>Chelatococcaceae</taxon>
        <taxon>Chelatococcus</taxon>
    </lineage>
</organism>
<dbReference type="InterPro" id="IPR050109">
    <property type="entry name" value="HTH-type_TetR-like_transc_reg"/>
</dbReference>
<proteinExistence type="predicted"/>
<reference evidence="6" key="1">
    <citation type="journal article" date="2014" name="Int. J. Syst. Evol. Microbiol.">
        <title>Complete genome sequence of Corynebacterium casei LMG S-19264T (=DSM 44701T), isolated from a smear-ripened cheese.</title>
        <authorList>
            <consortium name="US DOE Joint Genome Institute (JGI-PGF)"/>
            <person name="Walter F."/>
            <person name="Albersmeier A."/>
            <person name="Kalinowski J."/>
            <person name="Ruckert C."/>
        </authorList>
    </citation>
    <scope>NUCLEOTIDE SEQUENCE</scope>
    <source>
        <strain evidence="6">CGMCC 1.12919</strain>
    </source>
</reference>
<dbReference type="GO" id="GO:0003700">
    <property type="term" value="F:DNA-binding transcription factor activity"/>
    <property type="evidence" value="ECO:0007669"/>
    <property type="project" value="TreeGrafter"/>
</dbReference>
<feature type="domain" description="HTH tetR-type" evidence="5">
    <location>
        <begin position="23"/>
        <end position="83"/>
    </location>
</feature>
<dbReference type="Pfam" id="PF17932">
    <property type="entry name" value="TetR_C_24"/>
    <property type="match status" value="1"/>
</dbReference>
<dbReference type="PANTHER" id="PTHR30055">
    <property type="entry name" value="HTH-TYPE TRANSCRIPTIONAL REGULATOR RUTR"/>
    <property type="match status" value="1"/>
</dbReference>
<dbReference type="Proteomes" id="UP000637002">
    <property type="component" value="Unassembled WGS sequence"/>
</dbReference>
<dbReference type="PRINTS" id="PR00455">
    <property type="entry name" value="HTHTETR"/>
</dbReference>